<feature type="domain" description="Chitin-binding type-2" evidence="1">
    <location>
        <begin position="186"/>
        <end position="246"/>
    </location>
</feature>
<dbReference type="SMART" id="SM00494">
    <property type="entry name" value="ChtBD2"/>
    <property type="match status" value="5"/>
</dbReference>
<evidence type="ECO:0000259" key="1">
    <source>
        <dbReference type="PROSITE" id="PS50940"/>
    </source>
</evidence>
<organism evidence="2 3">
    <name type="scientific">Scylla paramamosain</name>
    <name type="common">Mud crab</name>
    <dbReference type="NCBI Taxonomy" id="85552"/>
    <lineage>
        <taxon>Eukaryota</taxon>
        <taxon>Metazoa</taxon>
        <taxon>Ecdysozoa</taxon>
        <taxon>Arthropoda</taxon>
        <taxon>Crustacea</taxon>
        <taxon>Multicrustacea</taxon>
        <taxon>Malacostraca</taxon>
        <taxon>Eumalacostraca</taxon>
        <taxon>Eucarida</taxon>
        <taxon>Decapoda</taxon>
        <taxon>Pleocyemata</taxon>
        <taxon>Brachyura</taxon>
        <taxon>Eubrachyura</taxon>
        <taxon>Portunoidea</taxon>
        <taxon>Portunidae</taxon>
        <taxon>Portuninae</taxon>
        <taxon>Scylla</taxon>
    </lineage>
</organism>
<dbReference type="PROSITE" id="PS50940">
    <property type="entry name" value="CHIT_BIND_II"/>
    <property type="match status" value="2"/>
</dbReference>
<sequence>MVEEQLKNFDMRWNDEDLFFLQLRAKAAAATMASTALCLLMVLCAVSMPVLPDSAVWCLRLHCEAEGRFVHPENCDQYVDCIPKGKLFEAHIGSCRGAVFNEDLMKCLNPGKDTNCTVHDRHARALPMDPNYDFMCEDIQSGFFCLSCKTLVNCVNGRAYMDDCGAGHTCDMRDTFGGGVCYPNSPEICQCQNKRELLPDPYSPQAYLECRAGNLEPNVEFCKKDMVFKAEDLMCQYPVGYVECTKHGIFPNPNDCTEYYKCMPVAQGLIQYTFSCTCGFLFNDLTGKCEDPCSYQPEEFTCKAEGRFPDEYNCHKFYLCITDSSSDSGYHLSHQSCPQHSFWKPGQIEGTGSCQVSTDNTECLKLQMPKCTVPVGRNCTDTPYVTSGGECIQGSPNCLCDSSTGYLFCEEGYTFDGETCVPTGITTAAF</sequence>
<evidence type="ECO:0000313" key="3">
    <source>
        <dbReference type="Proteomes" id="UP001487740"/>
    </source>
</evidence>
<proteinExistence type="predicted"/>
<dbReference type="EMBL" id="JARAKH010000001">
    <property type="protein sequence ID" value="KAK8407594.1"/>
    <property type="molecule type" value="Genomic_DNA"/>
</dbReference>
<feature type="domain" description="Chitin-binding type-2" evidence="1">
    <location>
        <begin position="299"/>
        <end position="365"/>
    </location>
</feature>
<gene>
    <name evidence="2" type="ORF">O3P69_002268</name>
</gene>
<evidence type="ECO:0000313" key="2">
    <source>
        <dbReference type="EMBL" id="KAK8407594.1"/>
    </source>
</evidence>
<reference evidence="2 3" key="1">
    <citation type="submission" date="2023-03" db="EMBL/GenBank/DDBJ databases">
        <title>High-quality genome of Scylla paramamosain provides insights in environmental adaptation.</title>
        <authorList>
            <person name="Zhang L."/>
        </authorList>
    </citation>
    <scope>NUCLEOTIDE SEQUENCE [LARGE SCALE GENOMIC DNA]</scope>
    <source>
        <strain evidence="2">LZ_2023a</strain>
        <tissue evidence="2">Muscle</tissue>
    </source>
</reference>
<dbReference type="GO" id="GO:0008061">
    <property type="term" value="F:chitin binding"/>
    <property type="evidence" value="ECO:0007669"/>
    <property type="project" value="InterPro"/>
</dbReference>
<accession>A0AAW0V5I1</accession>
<keyword evidence="3" id="KW-1185">Reference proteome</keyword>
<dbReference type="SUPFAM" id="SSF57625">
    <property type="entry name" value="Invertebrate chitin-binding proteins"/>
    <property type="match status" value="3"/>
</dbReference>
<dbReference type="InterPro" id="IPR002557">
    <property type="entry name" value="Chitin-bd_dom"/>
</dbReference>
<dbReference type="InterPro" id="IPR036508">
    <property type="entry name" value="Chitin-bd_dom_sf"/>
</dbReference>
<protein>
    <recommendedName>
        <fullName evidence="1">Chitin-binding type-2 domain-containing protein</fullName>
    </recommendedName>
</protein>
<name>A0AAW0V5I1_SCYPA</name>
<dbReference type="Proteomes" id="UP001487740">
    <property type="component" value="Unassembled WGS sequence"/>
</dbReference>
<dbReference type="Gene3D" id="2.170.140.10">
    <property type="entry name" value="Chitin binding domain"/>
    <property type="match status" value="3"/>
</dbReference>
<comment type="caution">
    <text evidence="2">The sequence shown here is derived from an EMBL/GenBank/DDBJ whole genome shotgun (WGS) entry which is preliminary data.</text>
</comment>
<dbReference type="AlphaFoldDB" id="A0AAW0V5I1"/>
<dbReference type="Pfam" id="PF01607">
    <property type="entry name" value="CBM_14"/>
    <property type="match status" value="2"/>
</dbReference>
<dbReference type="GO" id="GO:0005576">
    <property type="term" value="C:extracellular region"/>
    <property type="evidence" value="ECO:0007669"/>
    <property type="project" value="InterPro"/>
</dbReference>